<evidence type="ECO:0000256" key="3">
    <source>
        <dbReference type="ARBA" id="ARBA00023082"/>
    </source>
</evidence>
<dbReference type="PANTHER" id="PTHR43133">
    <property type="entry name" value="RNA POLYMERASE ECF-TYPE SIGMA FACTO"/>
    <property type="match status" value="1"/>
</dbReference>
<evidence type="ECO:0000259" key="5">
    <source>
        <dbReference type="Pfam" id="PF04542"/>
    </source>
</evidence>
<dbReference type="EMBL" id="QNRF01000008">
    <property type="protein sequence ID" value="RBO80277.1"/>
    <property type="molecule type" value="Genomic_DNA"/>
</dbReference>
<accession>A0A366CX08</accession>
<dbReference type="RefSeq" id="WP_113875357.1">
    <property type="nucleotide sequence ID" value="NZ_QNRF01000008.1"/>
</dbReference>
<dbReference type="InterPro" id="IPR036388">
    <property type="entry name" value="WH-like_DNA-bd_sf"/>
</dbReference>
<dbReference type="InterPro" id="IPR013324">
    <property type="entry name" value="RNA_pol_sigma_r3/r4-like"/>
</dbReference>
<comment type="caution">
    <text evidence="7">The sequence shown here is derived from an EMBL/GenBank/DDBJ whole genome shotgun (WGS) entry which is preliminary data.</text>
</comment>
<evidence type="ECO:0000256" key="1">
    <source>
        <dbReference type="ARBA" id="ARBA00010641"/>
    </source>
</evidence>
<evidence type="ECO:0000313" key="8">
    <source>
        <dbReference type="Proteomes" id="UP000252086"/>
    </source>
</evidence>
<evidence type="ECO:0000259" key="6">
    <source>
        <dbReference type="Pfam" id="PF08281"/>
    </source>
</evidence>
<organism evidence="7 8">
    <name type="scientific">Marinomonas aquiplantarum</name>
    <dbReference type="NCBI Taxonomy" id="491951"/>
    <lineage>
        <taxon>Bacteria</taxon>
        <taxon>Pseudomonadati</taxon>
        <taxon>Pseudomonadota</taxon>
        <taxon>Gammaproteobacteria</taxon>
        <taxon>Oceanospirillales</taxon>
        <taxon>Oceanospirillaceae</taxon>
        <taxon>Marinomonas</taxon>
    </lineage>
</organism>
<dbReference type="Gene3D" id="1.10.1740.10">
    <property type="match status" value="1"/>
</dbReference>
<comment type="similarity">
    <text evidence="1">Belongs to the sigma-70 factor family. ECF subfamily.</text>
</comment>
<keyword evidence="4" id="KW-0804">Transcription</keyword>
<dbReference type="GO" id="GO:0003677">
    <property type="term" value="F:DNA binding"/>
    <property type="evidence" value="ECO:0007669"/>
    <property type="project" value="InterPro"/>
</dbReference>
<dbReference type="InterPro" id="IPR013325">
    <property type="entry name" value="RNA_pol_sigma_r2"/>
</dbReference>
<sequence>MPHNPIPNVQHDVMHSLYINHHNWLYTWIRQRLDNQFDAADLTQDTFLRIYAKQNVDLINEPQAYLVTIAKGLVSHFYRRKSLEQTYLEYLAKQPENLAPSTESQFIILQTLEEIDALLNTLPSHVKEVFLMSQLEGKKYQQIANEMALSLATVKRYMKQAYVHCLTLMENDFFE</sequence>
<dbReference type="Pfam" id="PF08281">
    <property type="entry name" value="Sigma70_r4_2"/>
    <property type="match status" value="1"/>
</dbReference>
<feature type="domain" description="RNA polymerase sigma factor 70 region 4 type 2" evidence="6">
    <location>
        <begin position="113"/>
        <end position="165"/>
    </location>
</feature>
<dbReference type="InterPro" id="IPR007627">
    <property type="entry name" value="RNA_pol_sigma70_r2"/>
</dbReference>
<dbReference type="Gene3D" id="1.10.10.10">
    <property type="entry name" value="Winged helix-like DNA-binding domain superfamily/Winged helix DNA-binding domain"/>
    <property type="match status" value="1"/>
</dbReference>
<keyword evidence="2" id="KW-0805">Transcription regulation</keyword>
<keyword evidence="3" id="KW-0731">Sigma factor</keyword>
<name>A0A366CX08_9GAMM</name>
<dbReference type="GO" id="GO:0016987">
    <property type="term" value="F:sigma factor activity"/>
    <property type="evidence" value="ECO:0007669"/>
    <property type="project" value="UniProtKB-KW"/>
</dbReference>
<dbReference type="GO" id="GO:0006352">
    <property type="term" value="P:DNA-templated transcription initiation"/>
    <property type="evidence" value="ECO:0007669"/>
    <property type="project" value="InterPro"/>
</dbReference>
<dbReference type="SUPFAM" id="SSF88946">
    <property type="entry name" value="Sigma2 domain of RNA polymerase sigma factors"/>
    <property type="match status" value="1"/>
</dbReference>
<dbReference type="SUPFAM" id="SSF88659">
    <property type="entry name" value="Sigma3 and sigma4 domains of RNA polymerase sigma factors"/>
    <property type="match status" value="1"/>
</dbReference>
<dbReference type="Proteomes" id="UP000252086">
    <property type="component" value="Unassembled WGS sequence"/>
</dbReference>
<evidence type="ECO:0000256" key="2">
    <source>
        <dbReference type="ARBA" id="ARBA00023015"/>
    </source>
</evidence>
<proteinExistence type="inferred from homology"/>
<dbReference type="OrthoDB" id="9797134at2"/>
<dbReference type="Pfam" id="PF04542">
    <property type="entry name" value="Sigma70_r2"/>
    <property type="match status" value="1"/>
</dbReference>
<gene>
    <name evidence="7" type="ORF">DFP76_108140</name>
</gene>
<evidence type="ECO:0000313" key="7">
    <source>
        <dbReference type="EMBL" id="RBO80277.1"/>
    </source>
</evidence>
<protein>
    <submittedName>
        <fullName evidence="7">RNA polymerase sigma-70 factor (ECF subfamily)</fullName>
    </submittedName>
</protein>
<evidence type="ECO:0000256" key="4">
    <source>
        <dbReference type="ARBA" id="ARBA00023163"/>
    </source>
</evidence>
<reference evidence="7 8" key="1">
    <citation type="submission" date="2018-06" db="EMBL/GenBank/DDBJ databases">
        <title>Genomic Encyclopedia of Type Strains, Phase III (KMG-III): the genomes of soil and plant-associated and newly described type strains.</title>
        <authorList>
            <person name="Whitman W."/>
        </authorList>
    </citation>
    <scope>NUCLEOTIDE SEQUENCE [LARGE SCALE GENOMIC DNA]</scope>
    <source>
        <strain evidence="7 8">CECT 7732</strain>
    </source>
</reference>
<dbReference type="PANTHER" id="PTHR43133:SF63">
    <property type="entry name" value="RNA POLYMERASE SIGMA FACTOR FECI-RELATED"/>
    <property type="match status" value="1"/>
</dbReference>
<feature type="domain" description="RNA polymerase sigma-70 region 2" evidence="5">
    <location>
        <begin position="17"/>
        <end position="82"/>
    </location>
</feature>
<dbReference type="InterPro" id="IPR013249">
    <property type="entry name" value="RNA_pol_sigma70_r4_t2"/>
</dbReference>
<dbReference type="NCBIfam" id="TIGR02937">
    <property type="entry name" value="sigma70-ECF"/>
    <property type="match status" value="1"/>
</dbReference>
<keyword evidence="8" id="KW-1185">Reference proteome</keyword>
<dbReference type="CDD" id="cd06171">
    <property type="entry name" value="Sigma70_r4"/>
    <property type="match status" value="1"/>
</dbReference>
<dbReference type="InterPro" id="IPR014284">
    <property type="entry name" value="RNA_pol_sigma-70_dom"/>
</dbReference>
<dbReference type="AlphaFoldDB" id="A0A366CX08"/>
<dbReference type="InterPro" id="IPR039425">
    <property type="entry name" value="RNA_pol_sigma-70-like"/>
</dbReference>